<dbReference type="InterPro" id="IPR000782">
    <property type="entry name" value="FAS1_domain"/>
</dbReference>
<dbReference type="GO" id="GO:0005615">
    <property type="term" value="C:extracellular space"/>
    <property type="evidence" value="ECO:0007669"/>
    <property type="project" value="TreeGrafter"/>
</dbReference>
<proteinExistence type="predicted"/>
<keyword evidence="1" id="KW-0732">Signal</keyword>
<accession>A0A401U829</accession>
<feature type="domain" description="FAS1" evidence="2">
    <location>
        <begin position="38"/>
        <end position="172"/>
    </location>
</feature>
<dbReference type="OrthoDB" id="1119934at2"/>
<dbReference type="SMART" id="SM00554">
    <property type="entry name" value="FAS1"/>
    <property type="match status" value="4"/>
</dbReference>
<dbReference type="RefSeq" id="WP_127121694.1">
    <property type="nucleotide sequence ID" value="NZ_BHXQ01000002.1"/>
</dbReference>
<dbReference type="PROSITE" id="PS50213">
    <property type="entry name" value="FAS1"/>
    <property type="match status" value="4"/>
</dbReference>
<evidence type="ECO:0000259" key="2">
    <source>
        <dbReference type="PROSITE" id="PS50213"/>
    </source>
</evidence>
<dbReference type="InterPro" id="IPR050904">
    <property type="entry name" value="Adhesion/Biosynth-related"/>
</dbReference>
<dbReference type="Proteomes" id="UP000288227">
    <property type="component" value="Unassembled WGS sequence"/>
</dbReference>
<feature type="domain" description="FAS1" evidence="2">
    <location>
        <begin position="327"/>
        <end position="458"/>
    </location>
</feature>
<feature type="chain" id="PRO_5019459836" description="FAS1 domain-containing protein" evidence="1">
    <location>
        <begin position="30"/>
        <end position="614"/>
    </location>
</feature>
<evidence type="ECO:0000256" key="1">
    <source>
        <dbReference type="SAM" id="SignalP"/>
    </source>
</evidence>
<dbReference type="FunFam" id="2.30.180.10:FF:000032">
    <property type="entry name" value="Fasciclin domain-containing protein, putative"/>
    <property type="match status" value="2"/>
</dbReference>
<reference evidence="3 4" key="1">
    <citation type="submission" date="2018-11" db="EMBL/GenBank/DDBJ databases">
        <title>Chryseotalea sanarue gen. nov., sp., nov., a member of the family Cytophagaceae, isolated from a brackish lake in Hamamatsu Japan.</title>
        <authorList>
            <person name="Maejima Y."/>
            <person name="Iino T."/>
            <person name="Muraguchi Y."/>
            <person name="Fukuda K."/>
            <person name="Ohkuma M."/>
            <person name="Moriuchi R."/>
            <person name="Dohra H."/>
            <person name="Kimbara K."/>
            <person name="Shintani M."/>
        </authorList>
    </citation>
    <scope>NUCLEOTIDE SEQUENCE [LARGE SCALE GENOMIC DNA]</scope>
    <source>
        <strain evidence="3 4">Ys</strain>
    </source>
</reference>
<evidence type="ECO:0000313" key="4">
    <source>
        <dbReference type="Proteomes" id="UP000288227"/>
    </source>
</evidence>
<dbReference type="PANTHER" id="PTHR10900:SF77">
    <property type="entry name" value="FI19380P1"/>
    <property type="match status" value="1"/>
</dbReference>
<dbReference type="SUPFAM" id="SSF82153">
    <property type="entry name" value="FAS1 domain"/>
    <property type="match status" value="4"/>
</dbReference>
<feature type="domain" description="FAS1" evidence="2">
    <location>
        <begin position="185"/>
        <end position="318"/>
    </location>
</feature>
<gene>
    <name evidence="3" type="ORF">SanaruYs_12710</name>
</gene>
<dbReference type="Pfam" id="PF02469">
    <property type="entry name" value="Fasciclin"/>
    <property type="match status" value="4"/>
</dbReference>
<keyword evidence="4" id="KW-1185">Reference proteome</keyword>
<feature type="signal peptide" evidence="1">
    <location>
        <begin position="1"/>
        <end position="29"/>
    </location>
</feature>
<organism evidence="3 4">
    <name type="scientific">Chryseotalea sanaruensis</name>
    <dbReference type="NCBI Taxonomy" id="2482724"/>
    <lineage>
        <taxon>Bacteria</taxon>
        <taxon>Pseudomonadati</taxon>
        <taxon>Bacteroidota</taxon>
        <taxon>Cytophagia</taxon>
        <taxon>Cytophagales</taxon>
        <taxon>Chryseotaleaceae</taxon>
        <taxon>Chryseotalea</taxon>
    </lineage>
</organism>
<protein>
    <recommendedName>
        <fullName evidence="2">FAS1 domain-containing protein</fullName>
    </recommendedName>
</protein>
<sequence length="614" mass="63847">MTHNNYLSRTLFMGRIIVLTLLMAFTAISCDDDDEVNRQNIVQLAQGNSNLSSLVQALTRFPDLVTTLSTSGNFTVFAPDNAAFDDLLTFLELESIDEIPQDILRDVLEYHVIASAKLNSSQLQSQSYATVNGESVAVVVSANGVVLNGSTNVTTANVDASNGVVHVIDAVLVPAAVLEILTAPTQNIVQLAQATPSLSTLVAALTKFPDLVTTLSGNGAFTVFAPTNEAFANLLTVIGQPSLDVIPESVLRKILEYHVVASAAVASTDLTNGTVNTVSQELIQVNVSSGVVLNGNSTVTTADIEATNGIVHVVNAVLVNPSILPIVNTVVEPAYFNKDFSTLTAAVVQAGLLNALIDPAANLTVFAPNNAAFEAAGITTLPTDNNDLADILLYHVLGTEVLAAGLPTGSANIETLLEKDFYLSNNGTAGVFINGKTEVIATDIQASNGVVHVINRTLLPPTQNIAQIVIASAGAAEPQFTQLLAALQLVPSLVDAASDESANLTVFAPTDAAFEALYTTLSVEDLDGVVNAIGQDGLEKVLKHHIVGARAFSTDLQSGSLATLEQSVNVNVSTLTITGASGSANEAGLVAASLNILATNGVVHVIDTVLVPEL</sequence>
<dbReference type="InterPro" id="IPR036378">
    <property type="entry name" value="FAS1_dom_sf"/>
</dbReference>
<dbReference type="EMBL" id="BHXQ01000002">
    <property type="protein sequence ID" value="GCC51051.1"/>
    <property type="molecule type" value="Genomic_DNA"/>
</dbReference>
<dbReference type="AlphaFoldDB" id="A0A401U829"/>
<feature type="domain" description="FAS1" evidence="2">
    <location>
        <begin position="467"/>
        <end position="610"/>
    </location>
</feature>
<dbReference type="Gene3D" id="2.30.180.10">
    <property type="entry name" value="FAS1 domain"/>
    <property type="match status" value="4"/>
</dbReference>
<name>A0A401U829_9BACT</name>
<evidence type="ECO:0000313" key="3">
    <source>
        <dbReference type="EMBL" id="GCC51051.1"/>
    </source>
</evidence>
<comment type="caution">
    <text evidence="3">The sequence shown here is derived from an EMBL/GenBank/DDBJ whole genome shotgun (WGS) entry which is preliminary data.</text>
</comment>
<dbReference type="PANTHER" id="PTHR10900">
    <property type="entry name" value="PERIOSTIN-RELATED"/>
    <property type="match status" value="1"/>
</dbReference>